<feature type="compositionally biased region" description="Polar residues" evidence="1">
    <location>
        <begin position="198"/>
        <end position="209"/>
    </location>
</feature>
<evidence type="ECO:0000256" key="1">
    <source>
        <dbReference type="SAM" id="MobiDB-lite"/>
    </source>
</evidence>
<evidence type="ECO:0000313" key="2">
    <source>
        <dbReference type="EMBL" id="KAK0715577.1"/>
    </source>
</evidence>
<feature type="region of interest" description="Disordered" evidence="1">
    <location>
        <begin position="44"/>
        <end position="74"/>
    </location>
</feature>
<sequence length="279" mass="31030">MFSQFRRQRKPAAQPAVLEAPWEHISQNIPRVQVAPVKVPYETSLEKHQPKVSSKPPVDSGPCGASDHETEHSMQFRKTNGDYYDHEMISLSRLRSSGRESRQVRKAAEGYPPPVFRNAGSLRGMPPPKRAPTPRANTPGLSRNSTFSSTSTLVSSSSFRQTGPTKRQRSRPQCLDLQSSSLKKEKSMCKRQPMDMSAPTTPTLESPTAMSFRPLRRSGQLILMGKGRLSPRIANPRRGRGMSDGRIVHHVVPAEERLRVGQVFITELPVPSGKSLLFG</sequence>
<name>A0AA40AGX3_9PEZI</name>
<dbReference type="Proteomes" id="UP001172102">
    <property type="component" value="Unassembled WGS sequence"/>
</dbReference>
<protein>
    <submittedName>
        <fullName evidence="2">Uncharacterized protein</fullName>
    </submittedName>
</protein>
<feature type="compositionally biased region" description="Basic and acidic residues" evidence="1">
    <location>
        <begin position="97"/>
        <end position="108"/>
    </location>
</feature>
<reference evidence="2" key="1">
    <citation type="submission" date="2023-06" db="EMBL/GenBank/DDBJ databases">
        <title>Genome-scale phylogeny and comparative genomics of the fungal order Sordariales.</title>
        <authorList>
            <consortium name="Lawrence Berkeley National Laboratory"/>
            <person name="Hensen N."/>
            <person name="Bonometti L."/>
            <person name="Westerberg I."/>
            <person name="Brannstrom I.O."/>
            <person name="Guillou S."/>
            <person name="Cros-Aarteil S."/>
            <person name="Calhoun S."/>
            <person name="Haridas S."/>
            <person name="Kuo A."/>
            <person name="Mondo S."/>
            <person name="Pangilinan J."/>
            <person name="Riley R."/>
            <person name="Labutti K."/>
            <person name="Andreopoulos B."/>
            <person name="Lipzen A."/>
            <person name="Chen C."/>
            <person name="Yanf M."/>
            <person name="Daum C."/>
            <person name="Ng V."/>
            <person name="Clum A."/>
            <person name="Steindorff A."/>
            <person name="Ohm R."/>
            <person name="Martin F."/>
            <person name="Silar P."/>
            <person name="Natvig D."/>
            <person name="Lalanne C."/>
            <person name="Gautier V."/>
            <person name="Ament-Velasquez S.L."/>
            <person name="Kruys A."/>
            <person name="Hutchinson M.I."/>
            <person name="Powell A.J."/>
            <person name="Barry K."/>
            <person name="Miller A.N."/>
            <person name="Grigoriev I.V."/>
            <person name="Debuchy R."/>
            <person name="Gladieux P."/>
            <person name="Thoren M.H."/>
            <person name="Johannesson H."/>
        </authorList>
    </citation>
    <scope>NUCLEOTIDE SEQUENCE</scope>
    <source>
        <strain evidence="2">SMH4607-1</strain>
    </source>
</reference>
<dbReference type="EMBL" id="JAUKUA010000004">
    <property type="protein sequence ID" value="KAK0715577.1"/>
    <property type="molecule type" value="Genomic_DNA"/>
</dbReference>
<feature type="compositionally biased region" description="Low complexity" evidence="1">
    <location>
        <begin position="145"/>
        <end position="158"/>
    </location>
</feature>
<proteinExistence type="predicted"/>
<organism evidence="2 3">
    <name type="scientific">Lasiosphaeris hirsuta</name>
    <dbReference type="NCBI Taxonomy" id="260670"/>
    <lineage>
        <taxon>Eukaryota</taxon>
        <taxon>Fungi</taxon>
        <taxon>Dikarya</taxon>
        <taxon>Ascomycota</taxon>
        <taxon>Pezizomycotina</taxon>
        <taxon>Sordariomycetes</taxon>
        <taxon>Sordariomycetidae</taxon>
        <taxon>Sordariales</taxon>
        <taxon>Lasiosphaeriaceae</taxon>
        <taxon>Lasiosphaeris</taxon>
    </lineage>
</organism>
<dbReference type="AlphaFoldDB" id="A0AA40AGX3"/>
<feature type="region of interest" description="Disordered" evidence="1">
    <location>
        <begin position="94"/>
        <end position="209"/>
    </location>
</feature>
<evidence type="ECO:0000313" key="3">
    <source>
        <dbReference type="Proteomes" id="UP001172102"/>
    </source>
</evidence>
<keyword evidence="3" id="KW-1185">Reference proteome</keyword>
<accession>A0AA40AGX3</accession>
<feature type="compositionally biased region" description="Polar residues" evidence="1">
    <location>
        <begin position="135"/>
        <end position="144"/>
    </location>
</feature>
<comment type="caution">
    <text evidence="2">The sequence shown here is derived from an EMBL/GenBank/DDBJ whole genome shotgun (WGS) entry which is preliminary data.</text>
</comment>
<gene>
    <name evidence="2" type="ORF">B0H67DRAFT_243454</name>
</gene>